<protein>
    <submittedName>
        <fullName evidence="1">Uncharacterized protein</fullName>
    </submittedName>
</protein>
<dbReference type="RefSeq" id="XP_029754667.1">
    <property type="nucleotide sequence ID" value="XM_029901544.1"/>
</dbReference>
<evidence type="ECO:0000313" key="2">
    <source>
        <dbReference type="Proteomes" id="UP000030706"/>
    </source>
</evidence>
<gene>
    <name evidence="1" type="ORF">M438DRAFT_285614</name>
</gene>
<evidence type="ECO:0000313" key="1">
    <source>
        <dbReference type="EMBL" id="KEQ78480.1"/>
    </source>
</evidence>
<dbReference type="EMBL" id="KL585022">
    <property type="protein sequence ID" value="KEQ78480.1"/>
    <property type="molecule type" value="Genomic_DNA"/>
</dbReference>
<reference evidence="1 2" key="1">
    <citation type="journal article" date="2014" name="BMC Genomics">
        <title>Genome sequencing of four Aureobasidium pullulans varieties: biotechnological potential, stress tolerance, and description of new species.</title>
        <authorList>
            <person name="Gostin Ar C."/>
            <person name="Ohm R.A."/>
            <person name="Kogej T."/>
            <person name="Sonjak S."/>
            <person name="Turk M."/>
            <person name="Zajc J."/>
            <person name="Zalar P."/>
            <person name="Grube M."/>
            <person name="Sun H."/>
            <person name="Han J."/>
            <person name="Sharma A."/>
            <person name="Chiniquy J."/>
            <person name="Ngan C.Y."/>
            <person name="Lipzen A."/>
            <person name="Barry K."/>
            <person name="Grigoriev I.V."/>
            <person name="Gunde-Cimerman N."/>
        </authorList>
    </citation>
    <scope>NUCLEOTIDE SEQUENCE [LARGE SCALE GENOMIC DNA]</scope>
    <source>
        <strain evidence="1 2">EXF-150</strain>
    </source>
</reference>
<name>A0A074WZ33_AURPU</name>
<proteinExistence type="predicted"/>
<dbReference type="STRING" id="1043002.A0A074WZ33"/>
<dbReference type="Proteomes" id="UP000030706">
    <property type="component" value="Unassembled WGS sequence"/>
</dbReference>
<keyword evidence="2" id="KW-1185">Reference proteome</keyword>
<dbReference type="GeneID" id="40743850"/>
<dbReference type="OrthoDB" id="3943268at2759"/>
<feature type="non-terminal residue" evidence="1">
    <location>
        <position position="1"/>
    </location>
</feature>
<organism evidence="1 2">
    <name type="scientific">Aureobasidium pullulans EXF-150</name>
    <dbReference type="NCBI Taxonomy" id="1043002"/>
    <lineage>
        <taxon>Eukaryota</taxon>
        <taxon>Fungi</taxon>
        <taxon>Dikarya</taxon>
        <taxon>Ascomycota</taxon>
        <taxon>Pezizomycotina</taxon>
        <taxon>Dothideomycetes</taxon>
        <taxon>Dothideomycetidae</taxon>
        <taxon>Dothideales</taxon>
        <taxon>Saccotheciaceae</taxon>
        <taxon>Aureobasidium</taxon>
    </lineage>
</organism>
<dbReference type="AlphaFoldDB" id="A0A074WZ33"/>
<accession>A0A074WZ33</accession>
<dbReference type="HOGENOM" id="CLU_3001881_0_0_1"/>
<sequence>RVDKFRELFLFYVHILSRQPIRGTEITSLRFYNGVANYYNVFILDGRVIIVTSYYKL</sequence>